<dbReference type="OrthoDB" id="8799554at2759"/>
<keyword evidence="3" id="KW-1185">Reference proteome</keyword>
<keyword evidence="1" id="KW-0175">Coiled coil</keyword>
<accession>A0A8T2JKD8</accession>
<protein>
    <submittedName>
        <fullName evidence="2">Uncharacterized protein</fullName>
    </submittedName>
</protein>
<dbReference type="EMBL" id="JAACNH010000004">
    <property type="protein sequence ID" value="KAG8443967.1"/>
    <property type="molecule type" value="Genomic_DNA"/>
</dbReference>
<feature type="coiled-coil region" evidence="1">
    <location>
        <begin position="99"/>
        <end position="155"/>
    </location>
</feature>
<sequence>MADWLKKIPRNDINLLAQQDEVKNLNIDYASRSNLPHSLPVIAGVGLGVQSAKMFNRALGDKPRKSFPRTVKLERIGRPVISRSVQVSSSNETTYLPQIEALQKEIVLLTDALKEKDDTILHLREIHKEKTLLYAKDLEQEINHHNITKHQLEENQILVIETERLLEERILHYEKGNQELKDQYEKNITSLQKLSQSEISSKDDKIRKLKQQISDLFKEKSWEHRQQMDELQKELSHLTNEIQSLQMQLKRENAFNKQCDQCIKLMSVVEENQIQIKLKNRTIEELQSTCLRFQKQLQEQEKLQNVLLSKKSRNGK</sequence>
<feature type="coiled-coil region" evidence="1">
    <location>
        <begin position="199"/>
        <end position="303"/>
    </location>
</feature>
<name>A0A8T2JKD8_9PIPI</name>
<reference evidence="2" key="1">
    <citation type="thesis" date="2020" institute="ProQuest LLC" country="789 East Eisenhower Parkway, Ann Arbor, MI, USA">
        <title>Comparative Genomics and Chromosome Evolution.</title>
        <authorList>
            <person name="Mudd A.B."/>
        </authorList>
    </citation>
    <scope>NUCLEOTIDE SEQUENCE</scope>
    <source>
        <strain evidence="2">Female2</strain>
        <tissue evidence="2">Blood</tissue>
    </source>
</reference>
<gene>
    <name evidence="2" type="ORF">GDO86_009233</name>
</gene>
<evidence type="ECO:0000313" key="2">
    <source>
        <dbReference type="EMBL" id="KAG8443967.1"/>
    </source>
</evidence>
<organism evidence="2 3">
    <name type="scientific">Hymenochirus boettgeri</name>
    <name type="common">Congo dwarf clawed frog</name>
    <dbReference type="NCBI Taxonomy" id="247094"/>
    <lineage>
        <taxon>Eukaryota</taxon>
        <taxon>Metazoa</taxon>
        <taxon>Chordata</taxon>
        <taxon>Craniata</taxon>
        <taxon>Vertebrata</taxon>
        <taxon>Euteleostomi</taxon>
        <taxon>Amphibia</taxon>
        <taxon>Batrachia</taxon>
        <taxon>Anura</taxon>
        <taxon>Pipoidea</taxon>
        <taxon>Pipidae</taxon>
        <taxon>Pipinae</taxon>
        <taxon>Hymenochirus</taxon>
    </lineage>
</organism>
<evidence type="ECO:0000313" key="3">
    <source>
        <dbReference type="Proteomes" id="UP000812440"/>
    </source>
</evidence>
<dbReference type="Proteomes" id="UP000812440">
    <property type="component" value="Chromosome 5"/>
</dbReference>
<evidence type="ECO:0000256" key="1">
    <source>
        <dbReference type="SAM" id="Coils"/>
    </source>
</evidence>
<comment type="caution">
    <text evidence="2">The sequence shown here is derived from an EMBL/GenBank/DDBJ whole genome shotgun (WGS) entry which is preliminary data.</text>
</comment>
<dbReference type="AlphaFoldDB" id="A0A8T2JKD8"/>
<proteinExistence type="predicted"/>